<comment type="similarity">
    <text evidence="1 7">Belongs to the ATG11 family.</text>
</comment>
<dbReference type="Proteomes" id="UP000799766">
    <property type="component" value="Unassembled WGS sequence"/>
</dbReference>
<evidence type="ECO:0000256" key="3">
    <source>
        <dbReference type="ARBA" id="ARBA00022448"/>
    </source>
</evidence>
<dbReference type="GO" id="GO:0005774">
    <property type="term" value="C:vacuolar membrane"/>
    <property type="evidence" value="ECO:0007669"/>
    <property type="project" value="UniProtKB-SubCell"/>
</dbReference>
<dbReference type="Pfam" id="PF10377">
    <property type="entry name" value="ATG11"/>
    <property type="match status" value="1"/>
</dbReference>
<keyword evidence="4 7" id="KW-0653">Protein transport</keyword>
<gene>
    <name evidence="12" type="ORF">BDY21DRAFT_18894</name>
</gene>
<dbReference type="InterPro" id="IPR040040">
    <property type="entry name" value="ATG11"/>
</dbReference>
<dbReference type="InterPro" id="IPR045326">
    <property type="entry name" value="ATG17-like_dom"/>
</dbReference>
<feature type="region of interest" description="Disordered" evidence="9">
    <location>
        <begin position="1187"/>
        <end position="1311"/>
    </location>
</feature>
<name>A0A6A6P2E4_9PEZI</name>
<comment type="subunit">
    <text evidence="7">Homodimer.</text>
</comment>
<evidence type="ECO:0000256" key="1">
    <source>
        <dbReference type="ARBA" id="ARBA00009729"/>
    </source>
</evidence>
<dbReference type="GO" id="GO:0000045">
    <property type="term" value="P:autophagosome assembly"/>
    <property type="evidence" value="ECO:0007669"/>
    <property type="project" value="UniProtKB-UniRule"/>
</dbReference>
<evidence type="ECO:0000313" key="13">
    <source>
        <dbReference type="Proteomes" id="UP000799766"/>
    </source>
</evidence>
<comment type="subcellular location">
    <subcellularLocation>
        <location evidence="7">Preautophagosomal structure membrane</location>
        <topology evidence="7">Peripheral membrane protein</topology>
    </subcellularLocation>
    <subcellularLocation>
        <location evidence="7">Vacuole membrane</location>
        <topology evidence="7">Peripheral membrane protein</topology>
    </subcellularLocation>
    <text evidence="7">During pexophagy, accumulates in the vacuolar membrane region, where the peroxisomes contact the vacuole.</text>
</comment>
<feature type="compositionally biased region" description="Polar residues" evidence="9">
    <location>
        <begin position="576"/>
        <end position="600"/>
    </location>
</feature>
<evidence type="ECO:0000256" key="2">
    <source>
        <dbReference type="ARBA" id="ARBA00013804"/>
    </source>
</evidence>
<evidence type="ECO:0000256" key="8">
    <source>
        <dbReference type="SAM" id="Coils"/>
    </source>
</evidence>
<dbReference type="GO" id="GO:0015031">
    <property type="term" value="P:protein transport"/>
    <property type="evidence" value="ECO:0007669"/>
    <property type="project" value="UniProtKB-KW"/>
</dbReference>
<evidence type="ECO:0000259" key="11">
    <source>
        <dbReference type="Pfam" id="PF10377"/>
    </source>
</evidence>
<evidence type="ECO:0000256" key="7">
    <source>
        <dbReference type="RuleBase" id="RU367075"/>
    </source>
</evidence>
<dbReference type="GO" id="GO:0000422">
    <property type="term" value="P:autophagy of mitochondrion"/>
    <property type="evidence" value="ECO:0007669"/>
    <property type="project" value="TreeGrafter"/>
</dbReference>
<feature type="compositionally biased region" description="Basic and acidic residues" evidence="9">
    <location>
        <begin position="652"/>
        <end position="668"/>
    </location>
</feature>
<dbReference type="GO" id="GO:0060090">
    <property type="term" value="F:molecular adaptor activity"/>
    <property type="evidence" value="ECO:0007669"/>
    <property type="project" value="TreeGrafter"/>
</dbReference>
<dbReference type="GO" id="GO:0034045">
    <property type="term" value="C:phagophore assembly site membrane"/>
    <property type="evidence" value="ECO:0007669"/>
    <property type="project" value="UniProtKB-SubCell"/>
</dbReference>
<keyword evidence="13" id="KW-1185">Reference proteome</keyword>
<dbReference type="GO" id="GO:0034517">
    <property type="term" value="P:ribophagy"/>
    <property type="evidence" value="ECO:0007669"/>
    <property type="project" value="TreeGrafter"/>
</dbReference>
<keyword evidence="5 7" id="KW-0072">Autophagy</keyword>
<feature type="compositionally biased region" description="Basic and acidic residues" evidence="9">
    <location>
        <begin position="760"/>
        <end position="793"/>
    </location>
</feature>
<protein>
    <recommendedName>
        <fullName evidence="2 7">Autophagy-related protein 11</fullName>
    </recommendedName>
</protein>
<dbReference type="PANTHER" id="PTHR13222:SF1">
    <property type="entry name" value="RB1-INDUCIBLE COILED-COIL PROTEIN 1"/>
    <property type="match status" value="1"/>
</dbReference>
<feature type="coiled-coil region" evidence="8">
    <location>
        <begin position="1027"/>
        <end position="1054"/>
    </location>
</feature>
<evidence type="ECO:0000313" key="12">
    <source>
        <dbReference type="EMBL" id="KAF2457902.1"/>
    </source>
</evidence>
<dbReference type="EMBL" id="MU001679">
    <property type="protein sequence ID" value="KAF2457902.1"/>
    <property type="molecule type" value="Genomic_DNA"/>
</dbReference>
<feature type="domain" description="Autophagy-related protein 11 C-terminal" evidence="11">
    <location>
        <begin position="1028"/>
        <end position="1183"/>
    </location>
</feature>
<dbReference type="Pfam" id="PF04108">
    <property type="entry name" value="ATG17_like"/>
    <property type="match status" value="1"/>
</dbReference>
<dbReference type="GO" id="GO:0061709">
    <property type="term" value="P:reticulophagy"/>
    <property type="evidence" value="ECO:0007669"/>
    <property type="project" value="TreeGrafter"/>
</dbReference>
<evidence type="ECO:0000256" key="5">
    <source>
        <dbReference type="ARBA" id="ARBA00023006"/>
    </source>
</evidence>
<dbReference type="GO" id="GO:0034727">
    <property type="term" value="P:piecemeal microautophagy of the nucleus"/>
    <property type="evidence" value="ECO:0007669"/>
    <property type="project" value="TreeGrafter"/>
</dbReference>
<dbReference type="InterPro" id="IPR019460">
    <property type="entry name" value="Atg11_C"/>
</dbReference>
<keyword evidence="6 8" id="KW-0175">Coiled coil</keyword>
<dbReference type="OrthoDB" id="447953at2759"/>
<dbReference type="PANTHER" id="PTHR13222">
    <property type="entry name" value="RB1-INDUCIBLE COILED-COIL"/>
    <property type="match status" value="1"/>
</dbReference>
<feature type="region of interest" description="Disordered" evidence="9">
    <location>
        <begin position="576"/>
        <end position="634"/>
    </location>
</feature>
<accession>A0A6A6P2E4</accession>
<feature type="region of interest" description="Disordered" evidence="9">
    <location>
        <begin position="652"/>
        <end position="672"/>
    </location>
</feature>
<evidence type="ECO:0000256" key="6">
    <source>
        <dbReference type="ARBA" id="ARBA00023054"/>
    </source>
</evidence>
<keyword evidence="7" id="KW-0472">Membrane</keyword>
<evidence type="ECO:0000256" key="4">
    <source>
        <dbReference type="ARBA" id="ARBA00022927"/>
    </source>
</evidence>
<proteinExistence type="inferred from homology"/>
<dbReference type="GO" id="GO:1903599">
    <property type="term" value="P:positive regulation of autophagy of mitochondrion"/>
    <property type="evidence" value="ECO:0007669"/>
    <property type="project" value="UniProtKB-UniRule"/>
</dbReference>
<keyword evidence="7" id="KW-0926">Vacuole</keyword>
<dbReference type="GO" id="GO:1990316">
    <property type="term" value="C:Atg1/ULK1 kinase complex"/>
    <property type="evidence" value="ECO:0007669"/>
    <property type="project" value="TreeGrafter"/>
</dbReference>
<feature type="region of interest" description="Disordered" evidence="9">
    <location>
        <begin position="1131"/>
        <end position="1168"/>
    </location>
</feature>
<sequence>MSLHVFVAHTGKRLEADPVSFDSLEALRSWLAKATSIPPQDQILLTTRGKHVKLQALLTEKDIFLYDRDLFKPAADGPAVSPTPIPEAFRPTEPPNDLANQNDLRSWQNLFKARREWTMALVERARVSAGVAQTHMDEQAIIERSLRVATGNHQTHIRSLRQKQADAQAWFDDVSREQEENAKSWEGELERLDHVIANEEFIPFILATADAASKARAGRLRSSVPLSSFVDREELRTAATVTRQISSEFRKRISDIGGTIENIAADYGELISGMDQSQSTSTSVDREEPTRLLEEIEIVAKKVAADYDHILSLPANSKSVAQVSKMALLHTRNYLPTMSEYSLEMGELLRRSVEMKNAAVELSIQRMQAIAGIESALSGVNSQLSSLDIPPDGMEAFEMLSLVGRLPFVYGSLLIESIKRREWTERMKKDASSVAEELAGYQEEEERRRKKWLKSMSDFINVDSLQSKTLGVEVYVHGEEHAWPYVSRESLSEYISSLQETEGLDTAAQPLFQLMRDLDKPTKQQTRQARHFKMGSVHDAAFGKNSLMLQNSKLEEELKSSKSRVRKLEDLLHRQSQLNRIGSGTGFQPSVGQTPDTSMPETGPPPSPRLQDNLSRRSSVSSRRFSANQTNEEKSLARRIVKLEADLMAEREQRESFERQATTRKDSEAEMQTKIAEANSTKKDLLENMEAQQREFANERKSLEEDLANYKNRIEEVEDELDRLLGSRDNERTGTDAKIHSLIAELDQLRKEAAEDVHNANSRVRELESAVKEKEESEKTQTSELEAIHRRLAPDSGAPANLSELIESLQNIAQRSTQRIEKLSKALELAESRNADLQKASEEQRSENVLLQSRLEAAQAEAAETRQGLDKKVEKLTTQLHDSNSHANSLDVELSSLQKRYEMMHNSSGSDAERLQQRSERAREVSKRLFTQYNKLQRLLEIMGFAVSFQDNAMIIQRASKAAASQVLADSTTGSRTLVSPPPGQRKTTDETERVFVDWITDDLESERAKFAEFVGGVDRFNIDTFCKAMAARLRDLEHTARKWQKEAKLYRDKAHRAQTDAHDKIAFRAFKEGDLALFLPTRNQATRPWAAFNIGAPHYFLREQDSHRLQNRDWLVARISKVEERVVNLSRTMDGTRGSGSSGTTGPAAVDRRISGGDDASLEDDNPFELSDGLRWYLLDATEEKAGAPSTPGLAGQGKAKSTVASTHVDARGSIRVKKSGAGNDASRTLNKSLDSRRSSSTSKKSFLGGPGASSLSKAASSEGLHAGEGGGGSPEAGQGPSDLHGPSANLKRPASTLDHTAESAAAADAAANEEVRKDLLFGP</sequence>
<dbReference type="GO" id="GO:0019901">
    <property type="term" value="F:protein kinase binding"/>
    <property type="evidence" value="ECO:0007669"/>
    <property type="project" value="TreeGrafter"/>
</dbReference>
<evidence type="ECO:0000256" key="9">
    <source>
        <dbReference type="SAM" id="MobiDB-lite"/>
    </source>
</evidence>
<feature type="region of interest" description="Disordered" evidence="9">
    <location>
        <begin position="76"/>
        <end position="100"/>
    </location>
</feature>
<reference evidence="12" key="1">
    <citation type="journal article" date="2020" name="Stud. Mycol.">
        <title>101 Dothideomycetes genomes: a test case for predicting lifestyles and emergence of pathogens.</title>
        <authorList>
            <person name="Haridas S."/>
            <person name="Albert R."/>
            <person name="Binder M."/>
            <person name="Bloem J."/>
            <person name="Labutti K."/>
            <person name="Salamov A."/>
            <person name="Andreopoulos B."/>
            <person name="Baker S."/>
            <person name="Barry K."/>
            <person name="Bills G."/>
            <person name="Bluhm B."/>
            <person name="Cannon C."/>
            <person name="Castanera R."/>
            <person name="Culley D."/>
            <person name="Daum C."/>
            <person name="Ezra D."/>
            <person name="Gonzalez J."/>
            <person name="Henrissat B."/>
            <person name="Kuo A."/>
            <person name="Liang C."/>
            <person name="Lipzen A."/>
            <person name="Lutzoni F."/>
            <person name="Magnuson J."/>
            <person name="Mondo S."/>
            <person name="Nolan M."/>
            <person name="Ohm R."/>
            <person name="Pangilinan J."/>
            <person name="Park H.-J."/>
            <person name="Ramirez L."/>
            <person name="Alfaro M."/>
            <person name="Sun H."/>
            <person name="Tritt A."/>
            <person name="Yoshinaga Y."/>
            <person name="Zwiers L.-H."/>
            <person name="Turgeon B."/>
            <person name="Goodwin S."/>
            <person name="Spatafora J."/>
            <person name="Crous P."/>
            <person name="Grigoriev I."/>
        </authorList>
    </citation>
    <scope>NUCLEOTIDE SEQUENCE</scope>
    <source>
        <strain evidence="12">ATCC 16933</strain>
    </source>
</reference>
<comment type="function">
    <text evidence="7">Involved in cytoplasm to vacuole transport (Cvt), pexophagy, mitophagy and nucleophagy. Recruits mitochondria for their selective degradation via autophagy (mitophagy) during starvation. Works as scaffold proteins that recruit ATG proteins to the pre-autophagosome (PAS), the site of vesicle/autophagosome formation. Required for the Cvt vesicles completion.</text>
</comment>
<feature type="region of interest" description="Disordered" evidence="9">
    <location>
        <begin position="760"/>
        <end position="797"/>
    </location>
</feature>
<feature type="compositionally biased region" description="Low complexity" evidence="9">
    <location>
        <begin position="616"/>
        <end position="626"/>
    </location>
</feature>
<feature type="domain" description="Autophagy protein ATG17-like" evidence="10">
    <location>
        <begin position="98"/>
        <end position="460"/>
    </location>
</feature>
<keyword evidence="3 7" id="KW-0813">Transport</keyword>
<feature type="coiled-coil region" evidence="8">
    <location>
        <begin position="544"/>
        <end position="571"/>
    </location>
</feature>
<evidence type="ECO:0000259" key="10">
    <source>
        <dbReference type="Pfam" id="PF04108"/>
    </source>
</evidence>
<organism evidence="12 13">
    <name type="scientific">Lineolata rhizophorae</name>
    <dbReference type="NCBI Taxonomy" id="578093"/>
    <lineage>
        <taxon>Eukaryota</taxon>
        <taxon>Fungi</taxon>
        <taxon>Dikarya</taxon>
        <taxon>Ascomycota</taxon>
        <taxon>Pezizomycotina</taxon>
        <taxon>Dothideomycetes</taxon>
        <taxon>Dothideomycetes incertae sedis</taxon>
        <taxon>Lineolatales</taxon>
        <taxon>Lineolataceae</taxon>
        <taxon>Lineolata</taxon>
    </lineage>
</organism>